<evidence type="ECO:0000256" key="1">
    <source>
        <dbReference type="ARBA" id="ARBA00004141"/>
    </source>
</evidence>
<dbReference type="GO" id="GO:0005886">
    <property type="term" value="C:plasma membrane"/>
    <property type="evidence" value="ECO:0007669"/>
    <property type="project" value="TreeGrafter"/>
</dbReference>
<dbReference type="Proteomes" id="UP000789739">
    <property type="component" value="Unassembled WGS sequence"/>
</dbReference>
<dbReference type="AlphaFoldDB" id="A0A9N9AVK9"/>
<dbReference type="GO" id="GO:0007189">
    <property type="term" value="P:adenylate cyclase-activating G protein-coupled receptor signaling pathway"/>
    <property type="evidence" value="ECO:0007669"/>
    <property type="project" value="TreeGrafter"/>
</dbReference>
<evidence type="ECO:0000256" key="5">
    <source>
        <dbReference type="SAM" id="Phobius"/>
    </source>
</evidence>
<keyword evidence="4 5" id="KW-0472">Membrane</keyword>
<dbReference type="PANTHER" id="PTHR23112">
    <property type="entry name" value="G PROTEIN-COUPLED RECEPTOR 157-RELATED"/>
    <property type="match status" value="1"/>
</dbReference>
<keyword evidence="2 5" id="KW-0812">Transmembrane</keyword>
<dbReference type="Gene3D" id="1.20.1070.10">
    <property type="entry name" value="Rhodopsin 7-helix transmembrane proteins"/>
    <property type="match status" value="1"/>
</dbReference>
<comment type="subcellular location">
    <subcellularLocation>
        <location evidence="1">Membrane</location>
        <topology evidence="1">Multi-pass membrane protein</topology>
    </subcellularLocation>
</comment>
<dbReference type="EMBL" id="CAJVPI010000510">
    <property type="protein sequence ID" value="CAG8544215.1"/>
    <property type="molecule type" value="Genomic_DNA"/>
</dbReference>
<evidence type="ECO:0000256" key="4">
    <source>
        <dbReference type="ARBA" id="ARBA00023136"/>
    </source>
</evidence>
<feature type="transmembrane region" description="Helical" evidence="5">
    <location>
        <begin position="170"/>
        <end position="194"/>
    </location>
</feature>
<feature type="transmembrane region" description="Helical" evidence="5">
    <location>
        <begin position="71"/>
        <end position="88"/>
    </location>
</feature>
<reference evidence="6" key="1">
    <citation type="submission" date="2021-06" db="EMBL/GenBank/DDBJ databases">
        <authorList>
            <person name="Kallberg Y."/>
            <person name="Tangrot J."/>
            <person name="Rosling A."/>
        </authorList>
    </citation>
    <scope>NUCLEOTIDE SEQUENCE</scope>
    <source>
        <strain evidence="6">BR232B</strain>
    </source>
</reference>
<proteinExistence type="predicted"/>
<feature type="transmembrane region" description="Helical" evidence="5">
    <location>
        <begin position="139"/>
        <end position="158"/>
    </location>
</feature>
<accession>A0A9N9AVK9</accession>
<dbReference type="GO" id="GO:0004930">
    <property type="term" value="F:G protein-coupled receptor activity"/>
    <property type="evidence" value="ECO:0007669"/>
    <property type="project" value="TreeGrafter"/>
</dbReference>
<feature type="transmembrane region" description="Helical" evidence="5">
    <location>
        <begin position="233"/>
        <end position="252"/>
    </location>
</feature>
<keyword evidence="3 5" id="KW-1133">Transmembrane helix</keyword>
<feature type="transmembrane region" description="Helical" evidence="5">
    <location>
        <begin position="100"/>
        <end position="127"/>
    </location>
</feature>
<evidence type="ECO:0000313" key="6">
    <source>
        <dbReference type="EMBL" id="CAG8544215.1"/>
    </source>
</evidence>
<evidence type="ECO:0000256" key="3">
    <source>
        <dbReference type="ARBA" id="ARBA00022989"/>
    </source>
</evidence>
<feature type="transmembrane region" description="Helical" evidence="5">
    <location>
        <begin position="14"/>
        <end position="39"/>
    </location>
</feature>
<gene>
    <name evidence="6" type="ORF">PBRASI_LOCUS4746</name>
</gene>
<keyword evidence="7" id="KW-1185">Reference proteome</keyword>
<feature type="transmembrane region" description="Helical" evidence="5">
    <location>
        <begin position="258"/>
        <end position="280"/>
    </location>
</feature>
<dbReference type="OrthoDB" id="2439240at2759"/>
<organism evidence="6 7">
    <name type="scientific">Paraglomus brasilianum</name>
    <dbReference type="NCBI Taxonomy" id="144538"/>
    <lineage>
        <taxon>Eukaryota</taxon>
        <taxon>Fungi</taxon>
        <taxon>Fungi incertae sedis</taxon>
        <taxon>Mucoromycota</taxon>
        <taxon>Glomeromycotina</taxon>
        <taxon>Glomeromycetes</taxon>
        <taxon>Paraglomerales</taxon>
        <taxon>Paraglomeraceae</taxon>
        <taxon>Paraglomus</taxon>
    </lineage>
</organism>
<evidence type="ECO:0000313" key="7">
    <source>
        <dbReference type="Proteomes" id="UP000789739"/>
    </source>
</evidence>
<protein>
    <submittedName>
        <fullName evidence="6">10564_t:CDS:1</fullName>
    </submittedName>
</protein>
<evidence type="ECO:0000256" key="2">
    <source>
        <dbReference type="ARBA" id="ARBA00022692"/>
    </source>
</evidence>
<dbReference type="SUPFAM" id="SSF81321">
    <property type="entry name" value="Family A G protein-coupled receptor-like"/>
    <property type="match status" value="1"/>
</dbReference>
<dbReference type="PANTHER" id="PTHR23112:SF0">
    <property type="entry name" value="TRANSMEMBRANE PROTEIN 116"/>
    <property type="match status" value="1"/>
</dbReference>
<comment type="caution">
    <text evidence="6">The sequence shown here is derived from an EMBL/GenBank/DDBJ whole genome shotgun (WGS) entry which is preliminary data.</text>
</comment>
<name>A0A9N9AVK9_9GLOM</name>
<sequence>MDRKRLDDPGEDIIGFYAVLSITFIFLHLNCLGNIYIFWRTFIKWKKRSPLETNLLFPFYTAITGEIAERVAFMLFAVHEVNMIYLAIKARPLDKPVCTIVGAFITGTEAAQMALACTMAVSTYLRVCKQKEIDPSYNYHKLFLIMFFAAVIAIAIEFRELGPAKYWCAAARFAPCIVLVLSTATFVVTLFCYVKVIRSVVSARVNIEAAYSDELANRQNLEAIVAKKISSYLLIYLLQWIPIMVYDIGLLAGSSSRWFYICAGIGLNLGGIGNSIQYAFNEGALSRDSESS</sequence>